<name>A0ABD2Y8U2_9GENT</name>
<evidence type="ECO:0000313" key="3">
    <source>
        <dbReference type="Proteomes" id="UP001630127"/>
    </source>
</evidence>
<reference evidence="2 3" key="1">
    <citation type="submission" date="2024-11" db="EMBL/GenBank/DDBJ databases">
        <title>A near-complete genome assembly of Cinchona calisaya.</title>
        <authorList>
            <person name="Lian D.C."/>
            <person name="Zhao X.W."/>
            <person name="Wei L."/>
        </authorList>
    </citation>
    <scope>NUCLEOTIDE SEQUENCE [LARGE SCALE GENOMIC DNA]</scope>
    <source>
        <tissue evidence="2">Nenye</tissue>
    </source>
</reference>
<accession>A0ABD2Y8U2</accession>
<organism evidence="2 3">
    <name type="scientific">Cinchona calisaya</name>
    <dbReference type="NCBI Taxonomy" id="153742"/>
    <lineage>
        <taxon>Eukaryota</taxon>
        <taxon>Viridiplantae</taxon>
        <taxon>Streptophyta</taxon>
        <taxon>Embryophyta</taxon>
        <taxon>Tracheophyta</taxon>
        <taxon>Spermatophyta</taxon>
        <taxon>Magnoliopsida</taxon>
        <taxon>eudicotyledons</taxon>
        <taxon>Gunneridae</taxon>
        <taxon>Pentapetalae</taxon>
        <taxon>asterids</taxon>
        <taxon>lamiids</taxon>
        <taxon>Gentianales</taxon>
        <taxon>Rubiaceae</taxon>
        <taxon>Cinchonoideae</taxon>
        <taxon>Cinchoneae</taxon>
        <taxon>Cinchona</taxon>
    </lineage>
</organism>
<gene>
    <name evidence="2" type="ORF">ACH5RR_033718</name>
</gene>
<feature type="compositionally biased region" description="Basic and acidic residues" evidence="1">
    <location>
        <begin position="13"/>
        <end position="22"/>
    </location>
</feature>
<dbReference type="Proteomes" id="UP001630127">
    <property type="component" value="Unassembled WGS sequence"/>
</dbReference>
<proteinExistence type="predicted"/>
<comment type="caution">
    <text evidence="2">The sequence shown here is derived from an EMBL/GenBank/DDBJ whole genome shotgun (WGS) entry which is preliminary data.</text>
</comment>
<dbReference type="AlphaFoldDB" id="A0ABD2Y8U2"/>
<evidence type="ECO:0000313" key="2">
    <source>
        <dbReference type="EMBL" id="KAL3503877.1"/>
    </source>
</evidence>
<evidence type="ECO:0000256" key="1">
    <source>
        <dbReference type="SAM" id="MobiDB-lite"/>
    </source>
</evidence>
<keyword evidence="3" id="KW-1185">Reference proteome</keyword>
<dbReference type="EMBL" id="JBJUIK010000014">
    <property type="protein sequence ID" value="KAL3503877.1"/>
    <property type="molecule type" value="Genomic_DNA"/>
</dbReference>
<feature type="region of interest" description="Disordered" evidence="1">
    <location>
        <begin position="1"/>
        <end position="22"/>
    </location>
</feature>
<protein>
    <submittedName>
        <fullName evidence="2">Uncharacterized protein</fullName>
    </submittedName>
</protein>
<sequence length="142" mass="15332">MLVDGSISPMRISPDKENDQKLKSINDAPIASKIKKDQQWQPKAILTHADITKIQDIGKTLGLSSKEKESLPLLEKPTSSMFVNIDAQDSLMVDNCGLVNKVDGSKSIAPDGLGITDRIVAIEQKDPKNTSSFGTNNAVDNA</sequence>